<reference evidence="7 8" key="1">
    <citation type="journal article" date="2020" name="ISME J.">
        <title>Comparative genomics reveals insights into cyanobacterial evolution and habitat adaptation.</title>
        <authorList>
            <person name="Chen M.Y."/>
            <person name="Teng W.K."/>
            <person name="Zhao L."/>
            <person name="Hu C.X."/>
            <person name="Zhou Y.K."/>
            <person name="Han B.P."/>
            <person name="Song L.R."/>
            <person name="Shu W.S."/>
        </authorList>
    </citation>
    <scope>NUCLEOTIDE SEQUENCE [LARGE SCALE GENOMIC DNA]</scope>
    <source>
        <strain evidence="7 8">FACHB-196</strain>
    </source>
</reference>
<accession>A0ABR8F8P3</accession>
<dbReference type="PRINTS" id="PR00370">
    <property type="entry name" value="FMOXYGENASE"/>
</dbReference>
<gene>
    <name evidence="7" type="ORF">H6G59_01320</name>
</gene>
<evidence type="ECO:0000313" key="7">
    <source>
        <dbReference type="EMBL" id="MBD2566553.1"/>
    </source>
</evidence>
<name>A0ABR8F8P3_9NOST</name>
<dbReference type="InterPro" id="IPR020946">
    <property type="entry name" value="Flavin_mOase-like"/>
</dbReference>
<comment type="caution">
    <text evidence="7">The sequence shown here is derived from an EMBL/GenBank/DDBJ whole genome shotgun (WGS) entry which is preliminary data.</text>
</comment>
<keyword evidence="3" id="KW-0285">Flavoprotein</keyword>
<evidence type="ECO:0000256" key="1">
    <source>
        <dbReference type="ARBA" id="ARBA00009183"/>
    </source>
</evidence>
<dbReference type="EMBL" id="JACJST010000001">
    <property type="protein sequence ID" value="MBD2566553.1"/>
    <property type="molecule type" value="Genomic_DNA"/>
</dbReference>
<evidence type="ECO:0000256" key="3">
    <source>
        <dbReference type="ARBA" id="ARBA00022630"/>
    </source>
</evidence>
<comment type="similarity">
    <text evidence="1">Belongs to the FMO family.</text>
</comment>
<dbReference type="InterPro" id="IPR050346">
    <property type="entry name" value="FMO-like"/>
</dbReference>
<keyword evidence="6" id="KW-0560">Oxidoreductase</keyword>
<keyword evidence="8" id="KW-1185">Reference proteome</keyword>
<dbReference type="PANTHER" id="PTHR23023">
    <property type="entry name" value="DIMETHYLANILINE MONOOXYGENASE"/>
    <property type="match status" value="1"/>
</dbReference>
<keyword evidence="5" id="KW-0521">NADP</keyword>
<evidence type="ECO:0000256" key="2">
    <source>
        <dbReference type="ARBA" id="ARBA00010139"/>
    </source>
</evidence>
<organism evidence="7 8">
    <name type="scientific">Anabaena lutea FACHB-196</name>
    <dbReference type="NCBI Taxonomy" id="2692881"/>
    <lineage>
        <taxon>Bacteria</taxon>
        <taxon>Bacillati</taxon>
        <taxon>Cyanobacteriota</taxon>
        <taxon>Cyanophyceae</taxon>
        <taxon>Nostocales</taxon>
        <taxon>Nostocaceae</taxon>
        <taxon>Anabaena</taxon>
    </lineage>
</organism>
<dbReference type="PIRSF" id="PIRSF000332">
    <property type="entry name" value="FMO"/>
    <property type="match status" value="1"/>
</dbReference>
<dbReference type="Proteomes" id="UP000640531">
    <property type="component" value="Unassembled WGS sequence"/>
</dbReference>
<sequence>MNLLKSSPHSTRKCKVAVIGAGASGIATAKSLLEDGHEPTVFESSDQVGGVWVFKNTSGRAFSTVHFQHSKYVSVFSDYPMSMDSSEFPNHTEVLDYLNDYVDHFDIRKHIKFNTTVDKVSRKDNNDWEVSVSYPGGQSTFNFDAIAICSGIYNEARWPNFPGEEKFQGMIIHSKDYKEPSIFAGKNVLIVGNGPSGVDIAVTASYSSNKAIWSYRKNRWLLPRYCERIPFDFIVTRLNKHIPFRHKILSLVHIKKFYPIMLDHQACGVKPNVGPEKSGPVFNEDALNRIRLGAIKTKPNIAHFEENKVVFEDGSSESIDMVVYATGYQVKIPFMDEYLGEDHQKNLNLYKMVFPPELPNCGFIGFVYGNVIFPTSELQARWFSKVISGEVELPSKAAMEAQIQEHRKHQEEGWLDSAYRSLRISAFDYMDDIAKEINALPKIWENWTILKEIFAGPMMATQFRLNGPHKWEGATSWIKKVPKLVRK</sequence>
<evidence type="ECO:0000256" key="6">
    <source>
        <dbReference type="ARBA" id="ARBA00023002"/>
    </source>
</evidence>
<evidence type="ECO:0000256" key="5">
    <source>
        <dbReference type="ARBA" id="ARBA00022857"/>
    </source>
</evidence>
<comment type="similarity">
    <text evidence="2">Belongs to the FAD-binding monooxygenase family.</text>
</comment>
<dbReference type="Gene3D" id="3.50.50.60">
    <property type="entry name" value="FAD/NAD(P)-binding domain"/>
    <property type="match status" value="1"/>
</dbReference>
<proteinExistence type="inferred from homology"/>
<dbReference type="RefSeq" id="WP_190711369.1">
    <property type="nucleotide sequence ID" value="NZ_JACJST010000001.1"/>
</dbReference>
<evidence type="ECO:0000313" key="8">
    <source>
        <dbReference type="Proteomes" id="UP000640531"/>
    </source>
</evidence>
<dbReference type="SUPFAM" id="SSF51905">
    <property type="entry name" value="FAD/NAD(P)-binding domain"/>
    <property type="match status" value="2"/>
</dbReference>
<protein>
    <submittedName>
        <fullName evidence="7">NAD(P)-binding domain-containing protein</fullName>
    </submittedName>
</protein>
<keyword evidence="4" id="KW-0274">FAD</keyword>
<dbReference type="InterPro" id="IPR000960">
    <property type="entry name" value="Flavin_mOase"/>
</dbReference>
<dbReference type="Pfam" id="PF00743">
    <property type="entry name" value="FMO-like"/>
    <property type="match status" value="1"/>
</dbReference>
<dbReference type="InterPro" id="IPR036188">
    <property type="entry name" value="FAD/NAD-bd_sf"/>
</dbReference>
<evidence type="ECO:0000256" key="4">
    <source>
        <dbReference type="ARBA" id="ARBA00022827"/>
    </source>
</evidence>